<sequence length="104" mass="12377">MKTALFKPEELEELRRYDAMVDASPMTHEDWKALELVEDLLFPERVAVRKANHARYLRRKEELAARGKAYRESNREREAARKRAYYLANREQVLASQRARRKTG</sequence>
<organism evidence="1 2">
    <name type="scientific">Intestinimonas butyriciproducens</name>
    <dbReference type="NCBI Taxonomy" id="1297617"/>
    <lineage>
        <taxon>Bacteria</taxon>
        <taxon>Bacillati</taxon>
        <taxon>Bacillota</taxon>
        <taxon>Clostridia</taxon>
        <taxon>Eubacteriales</taxon>
        <taxon>Intestinimonas</taxon>
    </lineage>
</organism>
<proteinExistence type="predicted"/>
<evidence type="ECO:0000313" key="1">
    <source>
        <dbReference type="EMBL" id="PVY58572.1"/>
    </source>
</evidence>
<name>A0A2U1CCC8_9FIRM</name>
<dbReference type="Proteomes" id="UP000245778">
    <property type="component" value="Unassembled WGS sequence"/>
</dbReference>
<dbReference type="RefSeq" id="WP_116721990.1">
    <property type="nucleotide sequence ID" value="NZ_CP011524.1"/>
</dbReference>
<dbReference type="GeneID" id="93228915"/>
<comment type="caution">
    <text evidence="1">The sequence shown here is derived from an EMBL/GenBank/DDBJ whole genome shotgun (WGS) entry which is preliminary data.</text>
</comment>
<evidence type="ECO:0000313" key="2">
    <source>
        <dbReference type="Proteomes" id="UP000245778"/>
    </source>
</evidence>
<dbReference type="OrthoDB" id="9923741at2"/>
<reference evidence="1 2" key="1">
    <citation type="submission" date="2018-04" db="EMBL/GenBank/DDBJ databases">
        <title>Genomic Encyclopedia of Type Strains, Phase IV (KMG-IV): sequencing the most valuable type-strain genomes for metagenomic binning, comparative biology and taxonomic classification.</title>
        <authorList>
            <person name="Goeker M."/>
        </authorList>
    </citation>
    <scope>NUCLEOTIDE SEQUENCE [LARGE SCALE GENOMIC DNA]</scope>
    <source>
        <strain evidence="1 2">DSM 26588</strain>
    </source>
</reference>
<protein>
    <submittedName>
        <fullName evidence="1">Uncharacterized protein</fullName>
    </submittedName>
</protein>
<dbReference type="AlphaFoldDB" id="A0A2U1CCC8"/>
<gene>
    <name evidence="1" type="ORF">C7373_104168</name>
</gene>
<accession>A0A2U1CCC8</accession>
<dbReference type="EMBL" id="QEKK01000004">
    <property type="protein sequence ID" value="PVY58572.1"/>
    <property type="molecule type" value="Genomic_DNA"/>
</dbReference>